<dbReference type="CDD" id="cd01392">
    <property type="entry name" value="HTH_LacI"/>
    <property type="match status" value="1"/>
</dbReference>
<dbReference type="InterPro" id="IPR000843">
    <property type="entry name" value="HTH_LacI"/>
</dbReference>
<evidence type="ECO:0000313" key="5">
    <source>
        <dbReference type="EMBL" id="MBZ5738997.1"/>
    </source>
</evidence>
<organism evidence="5 6">
    <name type="scientific">Nocardioides mangrovi</name>
    <dbReference type="NCBI Taxonomy" id="2874580"/>
    <lineage>
        <taxon>Bacteria</taxon>
        <taxon>Bacillati</taxon>
        <taxon>Actinomycetota</taxon>
        <taxon>Actinomycetes</taxon>
        <taxon>Propionibacteriales</taxon>
        <taxon>Nocardioidaceae</taxon>
        <taxon>Nocardioides</taxon>
    </lineage>
</organism>
<evidence type="ECO:0000256" key="2">
    <source>
        <dbReference type="ARBA" id="ARBA00023125"/>
    </source>
</evidence>
<dbReference type="InterPro" id="IPR046335">
    <property type="entry name" value="LacI/GalR-like_sensor"/>
</dbReference>
<keyword evidence="3" id="KW-0804">Transcription</keyword>
<evidence type="ECO:0000256" key="3">
    <source>
        <dbReference type="ARBA" id="ARBA00023163"/>
    </source>
</evidence>
<feature type="domain" description="HTH lacI-type" evidence="4">
    <location>
        <begin position="11"/>
        <end position="65"/>
    </location>
</feature>
<gene>
    <name evidence="5" type="ORF">K8U61_12540</name>
</gene>
<comment type="caution">
    <text evidence="5">The sequence shown here is derived from an EMBL/GenBank/DDBJ whole genome shotgun (WGS) entry which is preliminary data.</text>
</comment>
<dbReference type="SMART" id="SM00354">
    <property type="entry name" value="HTH_LACI"/>
    <property type="match status" value="1"/>
</dbReference>
<dbReference type="SUPFAM" id="SSF53822">
    <property type="entry name" value="Periplasmic binding protein-like I"/>
    <property type="match status" value="1"/>
</dbReference>
<dbReference type="Proteomes" id="UP000780875">
    <property type="component" value="Unassembled WGS sequence"/>
</dbReference>
<dbReference type="Gene3D" id="1.10.260.40">
    <property type="entry name" value="lambda repressor-like DNA-binding domains"/>
    <property type="match status" value="1"/>
</dbReference>
<dbReference type="Pfam" id="PF00356">
    <property type="entry name" value="LacI"/>
    <property type="match status" value="1"/>
</dbReference>
<keyword evidence="6" id="KW-1185">Reference proteome</keyword>
<dbReference type="InterPro" id="IPR028082">
    <property type="entry name" value="Peripla_BP_I"/>
</dbReference>
<evidence type="ECO:0000259" key="4">
    <source>
        <dbReference type="PROSITE" id="PS50932"/>
    </source>
</evidence>
<keyword evidence="1" id="KW-0805">Transcription regulation</keyword>
<dbReference type="SUPFAM" id="SSF47413">
    <property type="entry name" value="lambda repressor-like DNA-binding domains"/>
    <property type="match status" value="1"/>
</dbReference>
<dbReference type="RefSeq" id="WP_224123371.1">
    <property type="nucleotide sequence ID" value="NZ_JAIQZJ010000007.1"/>
</dbReference>
<proteinExistence type="predicted"/>
<dbReference type="Pfam" id="PF13377">
    <property type="entry name" value="Peripla_BP_3"/>
    <property type="match status" value="1"/>
</dbReference>
<reference evidence="5 6" key="1">
    <citation type="submission" date="2021-09" db="EMBL/GenBank/DDBJ databases">
        <title>Whole genome sequence of Nocardioides sp. GBK3QG-3.</title>
        <authorList>
            <person name="Tuo L."/>
        </authorList>
    </citation>
    <scope>NUCLEOTIDE SEQUENCE [LARGE SCALE GENOMIC DNA]</scope>
    <source>
        <strain evidence="5 6">GBK3QG-3</strain>
    </source>
</reference>
<dbReference type="PROSITE" id="PS50932">
    <property type="entry name" value="HTH_LACI_2"/>
    <property type="match status" value="1"/>
</dbReference>
<evidence type="ECO:0000256" key="1">
    <source>
        <dbReference type="ARBA" id="ARBA00023015"/>
    </source>
</evidence>
<dbReference type="PANTHER" id="PTHR30146:SF109">
    <property type="entry name" value="HTH-TYPE TRANSCRIPTIONAL REGULATOR GALS"/>
    <property type="match status" value="1"/>
</dbReference>
<dbReference type="PANTHER" id="PTHR30146">
    <property type="entry name" value="LACI-RELATED TRANSCRIPTIONAL REPRESSOR"/>
    <property type="match status" value="1"/>
</dbReference>
<dbReference type="CDD" id="cd06293">
    <property type="entry name" value="PBP1_LacI-like"/>
    <property type="match status" value="1"/>
</dbReference>
<dbReference type="PROSITE" id="PS00356">
    <property type="entry name" value="HTH_LACI_1"/>
    <property type="match status" value="1"/>
</dbReference>
<accession>A0ABS7UDN5</accession>
<dbReference type="EMBL" id="JAIQZJ010000007">
    <property type="protein sequence ID" value="MBZ5738997.1"/>
    <property type="molecule type" value="Genomic_DNA"/>
</dbReference>
<dbReference type="Gene3D" id="3.40.50.2300">
    <property type="match status" value="2"/>
</dbReference>
<dbReference type="InterPro" id="IPR010982">
    <property type="entry name" value="Lambda_DNA-bd_dom_sf"/>
</dbReference>
<keyword evidence="2" id="KW-0238">DNA-binding</keyword>
<evidence type="ECO:0000313" key="6">
    <source>
        <dbReference type="Proteomes" id="UP000780875"/>
    </source>
</evidence>
<protein>
    <submittedName>
        <fullName evidence="5">LacI family transcriptional regulator</fullName>
    </submittedName>
</protein>
<name>A0ABS7UDN5_9ACTN</name>
<sequence length="343" mass="36457">MPGREPGARSASVKDVAAAAGVSLGTVSNVLNRPDRVSPETRERVQRAMSDLGFVRNESARQLRAGTSRTLAYVMLDASNPFFTDVAAGIDTAAESVDLALVLCNSRNSAQRERSHLALLEQQRVQGVLITPVEPDSPALEELAQRGTPVVVVDRTRADQSFCSVAVDDVLGGRLAVEHLLDRGHTRVAYVGGPRHLGQVADRLRGARDAWSAAGRPEDALVEVETAALTVNEGREAGARLAGLPARRRPTAAFCANDLLALGLLQHAISSGVRVPEELAIVGYDDIDFAAAAAVPLTSVRQPRQLLGRTAAELVLDESANADHTHRQVLFTPELVARASTLG</sequence>